<feature type="transmembrane region" description="Helical" evidence="1">
    <location>
        <begin position="110"/>
        <end position="132"/>
    </location>
</feature>
<accession>A0A397GLK1</accession>
<dbReference type="InterPro" id="IPR003593">
    <property type="entry name" value="AAA+_ATPase"/>
</dbReference>
<sequence>MFSFKITHKNIFPFYFVNRRVRCLQSPSLTLRNSRLNLLQSLFLRNFTNAKDVETKHKVKSVILESSKVFKKKLVTSLRELVQNKFMDISKNQKNSDIPPIPYWKKMKNFFIIIVQLLGISILTDFLFALIVNMISEYRINSVLENGTRPMPKVKKNKFVPRPQISATLNRIFQPDEDHSNYYVICGESGSGKTTLTTVEATNIGKGVIYVDIPPDFENLGKAFGKAINLSFFEDTSVVSLLMRKYFNVTNNTSISLLQWKRVMEIFRDASVVYKAKHGKPLVIVYDNINRLVKENPKVLDILQDDAKDGADGMKYVAVFITSEGSVLRRMQLRSSWSRAEDPIKIGNLTKEESLDYLIKKCNIDATKAKKLYNLIGGQILELKAAVKKLLKGKSFEDIKKQMYIKINGNLKKANLHENYKYHEIGKRVFSALLNSKELKCIEFEKFFNKPEEANEVLEKNIFSYHSESDTVTFQSCTIKCFIQDNARKFIVCDGECNFNQDANEMDFDAMPAIGINVILTGITTQVNNWYLMNKTTSINQNARSTIVLLVGVINYLPPVYDSTTKLQKLPSKFILKPRWKHFSSGQMSYLE</sequence>
<dbReference type="InterPro" id="IPR027417">
    <property type="entry name" value="P-loop_NTPase"/>
</dbReference>
<proteinExistence type="predicted"/>
<dbReference type="Gene3D" id="3.40.50.300">
    <property type="entry name" value="P-loop containing nucleotide triphosphate hydrolases"/>
    <property type="match status" value="1"/>
</dbReference>
<dbReference type="EMBL" id="PQFF01000440">
    <property type="protein sequence ID" value="RHZ49943.1"/>
    <property type="molecule type" value="Genomic_DNA"/>
</dbReference>
<keyword evidence="1" id="KW-1133">Transmembrane helix</keyword>
<dbReference type="STRING" id="1348612.A0A397GLK1"/>
<protein>
    <recommendedName>
        <fullName evidence="2">AAA+ ATPase domain-containing protein</fullName>
    </recommendedName>
</protein>
<evidence type="ECO:0000313" key="4">
    <source>
        <dbReference type="Proteomes" id="UP000266861"/>
    </source>
</evidence>
<keyword evidence="1" id="KW-0812">Transmembrane</keyword>
<gene>
    <name evidence="3" type="ORF">Glove_508g5</name>
</gene>
<keyword evidence="1" id="KW-0472">Membrane</keyword>
<comment type="caution">
    <text evidence="3">The sequence shown here is derived from an EMBL/GenBank/DDBJ whole genome shotgun (WGS) entry which is preliminary data.</text>
</comment>
<dbReference type="SUPFAM" id="SSF52540">
    <property type="entry name" value="P-loop containing nucleoside triphosphate hydrolases"/>
    <property type="match status" value="1"/>
</dbReference>
<organism evidence="3 4">
    <name type="scientific">Diversispora epigaea</name>
    <dbReference type="NCBI Taxonomy" id="1348612"/>
    <lineage>
        <taxon>Eukaryota</taxon>
        <taxon>Fungi</taxon>
        <taxon>Fungi incertae sedis</taxon>
        <taxon>Mucoromycota</taxon>
        <taxon>Glomeromycotina</taxon>
        <taxon>Glomeromycetes</taxon>
        <taxon>Diversisporales</taxon>
        <taxon>Diversisporaceae</taxon>
        <taxon>Diversispora</taxon>
    </lineage>
</organism>
<dbReference type="PANTHER" id="PTHR36168">
    <property type="entry name" value="CHROMOSOME 1, WHOLE GENOME SHOTGUN SEQUENCE"/>
    <property type="match status" value="1"/>
</dbReference>
<evidence type="ECO:0000259" key="2">
    <source>
        <dbReference type="SMART" id="SM00382"/>
    </source>
</evidence>
<reference evidence="3 4" key="1">
    <citation type="submission" date="2018-08" db="EMBL/GenBank/DDBJ databases">
        <title>Genome and evolution of the arbuscular mycorrhizal fungus Diversispora epigaea (formerly Glomus versiforme) and its bacterial endosymbionts.</title>
        <authorList>
            <person name="Sun X."/>
            <person name="Fei Z."/>
            <person name="Harrison M."/>
        </authorList>
    </citation>
    <scope>NUCLEOTIDE SEQUENCE [LARGE SCALE GENOMIC DNA]</scope>
    <source>
        <strain evidence="3 4">IT104</strain>
    </source>
</reference>
<dbReference type="PANTHER" id="PTHR36168:SF1">
    <property type="entry name" value="ORC1-LIKE AAA ATPASE DOMAIN-CONTAINING PROTEIN"/>
    <property type="match status" value="1"/>
</dbReference>
<dbReference type="OrthoDB" id="511599at2759"/>
<evidence type="ECO:0000313" key="3">
    <source>
        <dbReference type="EMBL" id="RHZ49943.1"/>
    </source>
</evidence>
<dbReference type="Proteomes" id="UP000266861">
    <property type="component" value="Unassembled WGS sequence"/>
</dbReference>
<evidence type="ECO:0000256" key="1">
    <source>
        <dbReference type="SAM" id="Phobius"/>
    </source>
</evidence>
<dbReference type="SMART" id="SM00382">
    <property type="entry name" value="AAA"/>
    <property type="match status" value="1"/>
</dbReference>
<name>A0A397GLK1_9GLOM</name>
<feature type="domain" description="AAA+ ATPase" evidence="2">
    <location>
        <begin position="179"/>
        <end position="350"/>
    </location>
</feature>
<dbReference type="AlphaFoldDB" id="A0A397GLK1"/>
<keyword evidence="4" id="KW-1185">Reference proteome</keyword>